<keyword evidence="2" id="KW-1185">Reference proteome</keyword>
<dbReference type="EMBL" id="CTRP01000003">
    <property type="protein sequence ID" value="CQR70705.1"/>
    <property type="molecule type" value="Genomic_DNA"/>
</dbReference>
<dbReference type="Proteomes" id="UP000049855">
    <property type="component" value="Unassembled WGS sequence"/>
</dbReference>
<protein>
    <submittedName>
        <fullName evidence="1">Uncharacterized protein</fullName>
    </submittedName>
</protein>
<gene>
    <name evidence="1" type="ORF">SpAn4DRAFT_1683</name>
</gene>
<organism evidence="1 2">
    <name type="scientific">Sporomusa ovata</name>
    <dbReference type="NCBI Taxonomy" id="2378"/>
    <lineage>
        <taxon>Bacteria</taxon>
        <taxon>Bacillati</taxon>
        <taxon>Bacillota</taxon>
        <taxon>Negativicutes</taxon>
        <taxon>Selenomonadales</taxon>
        <taxon>Sporomusaceae</taxon>
        <taxon>Sporomusa</taxon>
    </lineage>
</organism>
<name>A0A0U1KTY4_9FIRM</name>
<sequence length="41" mass="4791">MFVGEGVKIRNKVIKKDFQVSVVVDLECVDTKNKQMTDWDF</sequence>
<accession>A0A0U1KTY4</accession>
<proteinExistence type="predicted"/>
<evidence type="ECO:0000313" key="1">
    <source>
        <dbReference type="EMBL" id="CQR70705.1"/>
    </source>
</evidence>
<evidence type="ECO:0000313" key="2">
    <source>
        <dbReference type="Proteomes" id="UP000049855"/>
    </source>
</evidence>
<dbReference type="AlphaFoldDB" id="A0A0U1KTY4"/>
<reference evidence="2" key="1">
    <citation type="submission" date="2015-03" db="EMBL/GenBank/DDBJ databases">
        <authorList>
            <person name="Nijsse Bart"/>
        </authorList>
    </citation>
    <scope>NUCLEOTIDE SEQUENCE [LARGE SCALE GENOMIC DNA]</scope>
</reference>